<dbReference type="Gene3D" id="2.60.120.200">
    <property type="match status" value="2"/>
</dbReference>
<dbReference type="Proteomes" id="UP000604083">
    <property type="component" value="Unassembled WGS sequence"/>
</dbReference>
<dbReference type="PANTHER" id="PTHR42535:SF2">
    <property type="entry name" value="CHROMOSOME UNDETERMINED SCAFFOLD_146, WHOLE GENOME SHOTGUN SEQUENCE"/>
    <property type="match status" value="1"/>
</dbReference>
<keyword evidence="1" id="KW-0732">Signal</keyword>
<keyword evidence="3" id="KW-1185">Reference proteome</keyword>
<evidence type="ECO:0008006" key="4">
    <source>
        <dbReference type="Google" id="ProtNLM"/>
    </source>
</evidence>
<name>A0A934RQW3_9BACT</name>
<dbReference type="InterPro" id="IPR013320">
    <property type="entry name" value="ConA-like_dom_sf"/>
</dbReference>
<dbReference type="AlphaFoldDB" id="A0A934RQW3"/>
<proteinExistence type="predicted"/>
<dbReference type="SUPFAM" id="SSF49899">
    <property type="entry name" value="Concanavalin A-like lectins/glucanases"/>
    <property type="match status" value="2"/>
</dbReference>
<feature type="chain" id="PRO_5036922132" description="Concanavalin A-like lectin/glucanases superfamily protein" evidence="1">
    <location>
        <begin position="18"/>
        <end position="1065"/>
    </location>
</feature>
<comment type="caution">
    <text evidence="2">The sequence shown here is derived from an EMBL/GenBank/DDBJ whole genome shotgun (WGS) entry which is preliminary data.</text>
</comment>
<dbReference type="EMBL" id="JAENIO010000045">
    <property type="protein sequence ID" value="MBK1835253.1"/>
    <property type="molecule type" value="Genomic_DNA"/>
</dbReference>
<accession>A0A934RQW3</accession>
<dbReference type="PANTHER" id="PTHR42535">
    <property type="entry name" value="OOKINETE PROTEIN, PUTATIVE-RELATED"/>
    <property type="match status" value="1"/>
</dbReference>
<dbReference type="RefSeq" id="WP_200392688.1">
    <property type="nucleotide sequence ID" value="NZ_JAENIO010000045.1"/>
</dbReference>
<feature type="signal peptide" evidence="1">
    <location>
        <begin position="1"/>
        <end position="17"/>
    </location>
</feature>
<dbReference type="Pfam" id="PF13582">
    <property type="entry name" value="Reprolysin_3"/>
    <property type="match status" value="1"/>
</dbReference>
<dbReference type="InterPro" id="IPR013783">
    <property type="entry name" value="Ig-like_fold"/>
</dbReference>
<dbReference type="Pfam" id="PF17963">
    <property type="entry name" value="Big_9"/>
    <property type="match status" value="1"/>
</dbReference>
<protein>
    <recommendedName>
        <fullName evidence="4">Concanavalin A-like lectin/glucanases superfamily protein</fullName>
    </recommendedName>
</protein>
<dbReference type="SUPFAM" id="SSF55486">
    <property type="entry name" value="Metalloproteases ('zincins'), catalytic domain"/>
    <property type="match status" value="1"/>
</dbReference>
<gene>
    <name evidence="2" type="ORF">JIN78_14385</name>
</gene>
<reference evidence="2" key="1">
    <citation type="submission" date="2021-01" db="EMBL/GenBank/DDBJ databases">
        <title>Modified the classification status of verrucomicrobia.</title>
        <authorList>
            <person name="Feng X."/>
        </authorList>
    </citation>
    <scope>NUCLEOTIDE SEQUENCE</scope>
    <source>
        <strain evidence="2">KCTC 12986</strain>
    </source>
</reference>
<evidence type="ECO:0000313" key="3">
    <source>
        <dbReference type="Proteomes" id="UP000604083"/>
    </source>
</evidence>
<sequence length="1065" mass="117054">MNRLLLLLLLVPFSLSAQELPETFQAPVSYQGESYQVDFVRHSNRSPEFEVWVQQDDGSFIEHEAGEVRTYLGEIAELPGAMVSAVRRHDGDLYYRVAFEDGEEWINEGGSTSLRTDRDWTPNWPDYLTPEGGAGSEIFAAEVTVDWPHSQFSRNGSAEAALEMIEYSIQSANLIYLRQAGVLHQVGRVFLRASAEQDPYAGMTTTTPLLHKIVSEWLLVLDEQFPVTHDLGLVATSATGGGLAYVGVVGNPGYSSNGASEEGDFCTVWRHEVGHNWTLSHFDGGAPEGATINSNNRLARMSGPEQAKVIAHRVDRTAHLDNLGPYSFSLPPSASLDRARYSPRQEATAIDVLANDHDGNGDSLTLTAFQEESDLGGRIVRSPGTGPNGRDELLYYPPTRLSKTADRFTYRITDSTGREALGHVILQLRYDDDLLLHLPFDETTGTTARDHSSYNSGATLFAGQSWTEGHNNGGVHTIGAPGMTAENRGAPTDAFTITTWIQLDYDQPDDAGLVFSRRDGTAWGLNFGTGNTLRYHWNNQHWDWDSGLTVPTGVWVFVALTIAPDQATLTLFDGQSLQSATNLAPHGVEDLAIPLTIGLDPASFSREFQGSLDDLRLYRRTLSPEEIAAMSRGLASASHPHPAHFEDIATLPAGLTWQGSPAATTYRVFFSPHYAEVAEGQAGGPADQGTTTATHFPATGLEDETTYFWRIDSSDGSQWMPGPVWHFSKVDDQLLVRWKMDESSGTTAHACCDHHFPAEFQGTPTWEAGPINGAISLDGSNDSLRAPALNHPTNQFSITAWIKPTEFPPPFAALVFSRGPSSASGLNFGQNGELRYHWKGSHWNWNSQLTPNLGQWNFVALTIAPDEATLYLDDGSGLLSASHSASHAVEPFDAPLYLGRDPNQNSRYFPGALDDIRLYGRTLSPFEVAALNTDRPDTFLTWSAEKGSTRADGDPYPLLLEYALDLDPHAPDSPEAAGWLQNETFSLSVPHAGLPDYLQIIESSPDLLHWTRLATREGYQQWDALDNATFRLTPLDAHRNLLKAAPASPQEEQFFRFRLEEISTP</sequence>
<dbReference type="Pfam" id="PF13385">
    <property type="entry name" value="Laminin_G_3"/>
    <property type="match status" value="2"/>
</dbReference>
<organism evidence="2 3">
    <name type="scientific">Roseibacillus ishigakijimensis</name>
    <dbReference type="NCBI Taxonomy" id="454146"/>
    <lineage>
        <taxon>Bacteria</taxon>
        <taxon>Pseudomonadati</taxon>
        <taxon>Verrucomicrobiota</taxon>
        <taxon>Verrucomicrobiia</taxon>
        <taxon>Verrucomicrobiales</taxon>
        <taxon>Verrucomicrobiaceae</taxon>
        <taxon>Roseibacillus</taxon>
    </lineage>
</organism>
<evidence type="ECO:0000313" key="2">
    <source>
        <dbReference type="EMBL" id="MBK1835253.1"/>
    </source>
</evidence>
<evidence type="ECO:0000256" key="1">
    <source>
        <dbReference type="SAM" id="SignalP"/>
    </source>
</evidence>
<dbReference type="Gene3D" id="2.60.40.10">
    <property type="entry name" value="Immunoglobulins"/>
    <property type="match status" value="1"/>
</dbReference>